<keyword evidence="2" id="KW-1185">Reference proteome</keyword>
<protein>
    <recommendedName>
        <fullName evidence="3">PadR family transcriptional regulator</fullName>
    </recommendedName>
</protein>
<comment type="caution">
    <text evidence="1">The sequence shown here is derived from an EMBL/GenBank/DDBJ whole genome shotgun (WGS) entry which is preliminary data.</text>
</comment>
<dbReference type="AlphaFoldDB" id="A0A916NDN3"/>
<gene>
    <name evidence="1" type="ORF">DYBT9275_05057</name>
</gene>
<evidence type="ECO:0000313" key="2">
    <source>
        <dbReference type="Proteomes" id="UP000680038"/>
    </source>
</evidence>
<dbReference type="EMBL" id="CAJRAF010000002">
    <property type="protein sequence ID" value="CAG5011926.1"/>
    <property type="molecule type" value="Genomic_DNA"/>
</dbReference>
<name>A0A916NDN3_9BACT</name>
<dbReference type="SUPFAM" id="SSF46785">
    <property type="entry name" value="Winged helix' DNA-binding domain"/>
    <property type="match status" value="1"/>
</dbReference>
<dbReference type="Gene3D" id="1.10.10.10">
    <property type="entry name" value="Winged helix-like DNA-binding domain superfamily/Winged helix DNA-binding domain"/>
    <property type="match status" value="1"/>
</dbReference>
<organism evidence="1 2">
    <name type="scientific">Dyadobacter helix</name>
    <dbReference type="NCBI Taxonomy" id="2822344"/>
    <lineage>
        <taxon>Bacteria</taxon>
        <taxon>Pseudomonadati</taxon>
        <taxon>Bacteroidota</taxon>
        <taxon>Cytophagia</taxon>
        <taxon>Cytophagales</taxon>
        <taxon>Spirosomataceae</taxon>
        <taxon>Dyadobacter</taxon>
    </lineage>
</organism>
<accession>A0A916NDN3</accession>
<evidence type="ECO:0000313" key="1">
    <source>
        <dbReference type="EMBL" id="CAG5011926.1"/>
    </source>
</evidence>
<sequence length="112" mass="12321">MGRSYLGEFEELVLLTVAILGQHAYGVSVCEELFSQTGRSVNISAAHAALHRLEEKGMLFSRLGDATAERGGKRKRLFFVTALGSKILHDIRETRSKLWNAISDGTLPAFSL</sequence>
<dbReference type="InterPro" id="IPR036388">
    <property type="entry name" value="WH-like_DNA-bd_sf"/>
</dbReference>
<evidence type="ECO:0008006" key="3">
    <source>
        <dbReference type="Google" id="ProtNLM"/>
    </source>
</evidence>
<dbReference type="InterPro" id="IPR036390">
    <property type="entry name" value="WH_DNA-bd_sf"/>
</dbReference>
<reference evidence="1" key="1">
    <citation type="submission" date="2021-04" db="EMBL/GenBank/DDBJ databases">
        <authorList>
            <person name="Rodrigo-Torres L."/>
            <person name="Arahal R. D."/>
            <person name="Lucena T."/>
        </authorList>
    </citation>
    <scope>NUCLEOTIDE SEQUENCE</scope>
    <source>
        <strain evidence="1">CECT 9275</strain>
    </source>
</reference>
<dbReference type="RefSeq" id="WP_215241314.1">
    <property type="nucleotide sequence ID" value="NZ_CAJRAF010000002.1"/>
</dbReference>
<dbReference type="Proteomes" id="UP000680038">
    <property type="component" value="Unassembled WGS sequence"/>
</dbReference>
<proteinExistence type="predicted"/>